<comment type="caution">
    <text evidence="2">The sequence shown here is derived from an EMBL/GenBank/DDBJ whole genome shotgun (WGS) entry which is preliminary data.</text>
</comment>
<evidence type="ECO:0000259" key="1">
    <source>
        <dbReference type="Pfam" id="PF08818"/>
    </source>
</evidence>
<protein>
    <submittedName>
        <fullName evidence="2">DUF1801 domain-containing protein</fullName>
    </submittedName>
</protein>
<keyword evidence="3" id="KW-1185">Reference proteome</keyword>
<dbReference type="EMBL" id="JAFBRM010000003">
    <property type="protein sequence ID" value="MBM1714788.1"/>
    <property type="molecule type" value="Genomic_DNA"/>
</dbReference>
<dbReference type="RefSeq" id="WP_203242753.1">
    <property type="nucleotide sequence ID" value="NZ_JAFBRH010000003.1"/>
</dbReference>
<evidence type="ECO:0000313" key="2">
    <source>
        <dbReference type="EMBL" id="MBM1714788.1"/>
    </source>
</evidence>
<dbReference type="Pfam" id="PF08818">
    <property type="entry name" value="DUF1801"/>
    <property type="match status" value="1"/>
</dbReference>
<dbReference type="InterPro" id="IPR014922">
    <property type="entry name" value="YdhG-like"/>
</dbReference>
<sequence>MTDVARFLDAVEPARRHTEAARLDAFFREVTGWQPVLWSGSMLGYGRYDYTYASGRTGSYFATGFAPRKAKLSIYIMPGYADFSGILGRLGTHSIGKSCLYLNKLEDADMDVLAELLRAGLADLAKSWPVRST</sequence>
<evidence type="ECO:0000313" key="3">
    <source>
        <dbReference type="Proteomes" id="UP000732193"/>
    </source>
</evidence>
<dbReference type="AlphaFoldDB" id="A0AAE2W031"/>
<dbReference type="Proteomes" id="UP000732193">
    <property type="component" value="Unassembled WGS sequence"/>
</dbReference>
<feature type="domain" description="YdhG-like" evidence="1">
    <location>
        <begin position="18"/>
        <end position="119"/>
    </location>
</feature>
<reference evidence="2 3" key="1">
    <citation type="submission" date="2021-01" db="EMBL/GenBank/DDBJ databases">
        <title>Diatom-associated Roseobacters Show Island Model of Population Structure.</title>
        <authorList>
            <person name="Qu L."/>
            <person name="Feng X."/>
            <person name="Chen Y."/>
            <person name="Li L."/>
            <person name="Wang X."/>
            <person name="Hu Z."/>
            <person name="Wang H."/>
            <person name="Luo H."/>
        </authorList>
    </citation>
    <scope>NUCLEOTIDE SEQUENCE [LARGE SCALE GENOMIC DNA]</scope>
    <source>
        <strain evidence="2 3">TR60-84</strain>
    </source>
</reference>
<gene>
    <name evidence="2" type="ORF">JQV55_14550</name>
</gene>
<organism evidence="2 3">
    <name type="scientific">Sulfitobacter geojensis</name>
    <dbReference type="NCBI Taxonomy" id="1342299"/>
    <lineage>
        <taxon>Bacteria</taxon>
        <taxon>Pseudomonadati</taxon>
        <taxon>Pseudomonadota</taxon>
        <taxon>Alphaproteobacteria</taxon>
        <taxon>Rhodobacterales</taxon>
        <taxon>Roseobacteraceae</taxon>
        <taxon>Sulfitobacter</taxon>
    </lineage>
</organism>
<proteinExistence type="predicted"/>
<name>A0AAE2W031_9RHOB</name>
<accession>A0AAE2W031</accession>